<accession>A0A174IF51</accession>
<proteinExistence type="predicted"/>
<dbReference type="RefSeq" id="WP_055250313.1">
    <property type="nucleotide sequence ID" value="NZ_CABIXX010000002.1"/>
</dbReference>
<organism evidence="1 2">
    <name type="scientific">Collinsella aerofaciens</name>
    <dbReference type="NCBI Taxonomy" id="74426"/>
    <lineage>
        <taxon>Bacteria</taxon>
        <taxon>Bacillati</taxon>
        <taxon>Actinomycetota</taxon>
        <taxon>Coriobacteriia</taxon>
        <taxon>Coriobacteriales</taxon>
        <taxon>Coriobacteriaceae</taxon>
        <taxon>Collinsella</taxon>
    </lineage>
</organism>
<gene>
    <name evidence="1" type="ORF">ERS852514_00242</name>
</gene>
<evidence type="ECO:0000313" key="2">
    <source>
        <dbReference type="Proteomes" id="UP000095454"/>
    </source>
</evidence>
<dbReference type="Proteomes" id="UP000095454">
    <property type="component" value="Unassembled WGS sequence"/>
</dbReference>
<reference evidence="1 2" key="1">
    <citation type="submission" date="2015-09" db="EMBL/GenBank/DDBJ databases">
        <authorList>
            <consortium name="Pathogen Informatics"/>
        </authorList>
    </citation>
    <scope>NUCLEOTIDE SEQUENCE [LARGE SCALE GENOMIC DNA]</scope>
    <source>
        <strain evidence="1 2">2789STDY5834902</strain>
    </source>
</reference>
<sequence>MCSKTIAEALADALPVDGTRGCAAHAVGACRATERTVDRGNTATTSSEEDRMDVTNIMDVDPSSAPILDIKTVISTGEYKRLAGKHDI</sequence>
<protein>
    <submittedName>
        <fullName evidence="1">Uncharacterized protein</fullName>
    </submittedName>
</protein>
<dbReference type="AlphaFoldDB" id="A0A174IF51"/>
<evidence type="ECO:0000313" key="1">
    <source>
        <dbReference type="EMBL" id="CUO83740.1"/>
    </source>
</evidence>
<dbReference type="EMBL" id="CZAQ01000002">
    <property type="protein sequence ID" value="CUO83740.1"/>
    <property type="molecule type" value="Genomic_DNA"/>
</dbReference>
<name>A0A174IF51_9ACTN</name>